<evidence type="ECO:0000313" key="7">
    <source>
        <dbReference type="EMBL" id="MFD0914961.1"/>
    </source>
</evidence>
<dbReference type="InterPro" id="IPR000873">
    <property type="entry name" value="AMP-dep_synth/lig_dom"/>
</dbReference>
<dbReference type="Pfam" id="PF00501">
    <property type="entry name" value="AMP-binding"/>
    <property type="match status" value="1"/>
</dbReference>
<feature type="domain" description="AMP-binding enzyme C-terminal" evidence="6">
    <location>
        <begin position="450"/>
        <end position="528"/>
    </location>
</feature>
<sequence length="544" mass="59155">MFVKAASSWSALTSGFRWQVPGDFNIAHIACDRWAFGEPERVCVLKWNGNDLEPFTYGWLAEQSRRLANALAAQGVRRGDRIGLLLPQSPEVVVAHMAAYRMGAIAIPLASLFGPDALEYRLGFSGTRALVTDSAGLAKVGPIRDKLPDLAAIFCVDGAAGDALDFHQSLANASSDFDRVETTPDTPALMVFTSGTTGPPKGALHGHKVLAGHIPAVQVLHEFAPQRDDRFWTPADWAWAGGLLNIMLPALALGIPVVAHAAQKFDPEAAFEMMGRAQVRNVFIPPTALKIMKSVERPRERFGMGLRTLFSGGEALGKETFEWGKSELGITINEGYGQTECNLVLTSCAALGVNRAGSAGRPTPGNHVAVIREDGTICDVNEPGQIAVKRPLPTMFLEYWLRPEATAEKFIGDWMTTGDQALTDEDGYFHFVGRDDDIITSAGFRIGPGEIEDCLIAHPAVRLAAAVGKPDGVRTEIVKCYVMLEEGQIGDEALKADIKAYVRSRLSAHEYPREIDFVDAMPLTTTGKVIRREFRDRAKQEADL</sequence>
<gene>
    <name evidence="7" type="ORF">ACFQ14_00915</name>
</gene>
<dbReference type="InterPro" id="IPR020845">
    <property type="entry name" value="AMP-binding_CS"/>
</dbReference>
<accession>A0ABW3F923</accession>
<reference evidence="8" key="1">
    <citation type="journal article" date="2019" name="Int. J. Syst. Evol. Microbiol.">
        <title>The Global Catalogue of Microorganisms (GCM) 10K type strain sequencing project: providing services to taxonomists for standard genome sequencing and annotation.</title>
        <authorList>
            <consortium name="The Broad Institute Genomics Platform"/>
            <consortium name="The Broad Institute Genome Sequencing Center for Infectious Disease"/>
            <person name="Wu L."/>
            <person name="Ma J."/>
        </authorList>
    </citation>
    <scope>NUCLEOTIDE SEQUENCE [LARGE SCALE GENOMIC DNA]</scope>
    <source>
        <strain evidence="8">CCUG 60023</strain>
    </source>
</reference>
<keyword evidence="3" id="KW-0547">Nucleotide-binding</keyword>
<feature type="domain" description="AMP-dependent synthetase/ligase" evidence="5">
    <location>
        <begin position="32"/>
        <end position="400"/>
    </location>
</feature>
<dbReference type="SUPFAM" id="SSF56801">
    <property type="entry name" value="Acetyl-CoA synthetase-like"/>
    <property type="match status" value="1"/>
</dbReference>
<evidence type="ECO:0000256" key="2">
    <source>
        <dbReference type="ARBA" id="ARBA00022598"/>
    </source>
</evidence>
<dbReference type="EMBL" id="JBHTJV010000002">
    <property type="protein sequence ID" value="MFD0914961.1"/>
    <property type="molecule type" value="Genomic_DNA"/>
</dbReference>
<dbReference type="RefSeq" id="WP_377210815.1">
    <property type="nucleotide sequence ID" value="NZ_JBHTJV010000002.1"/>
</dbReference>
<evidence type="ECO:0000256" key="4">
    <source>
        <dbReference type="ARBA" id="ARBA00022840"/>
    </source>
</evidence>
<comment type="similarity">
    <text evidence="1">Belongs to the ATP-dependent AMP-binding enzyme family.</text>
</comment>
<dbReference type="PANTHER" id="PTHR43605:SF10">
    <property type="entry name" value="ACYL-COA SYNTHETASE MEDIUM CHAIN FAMILY MEMBER 3"/>
    <property type="match status" value="1"/>
</dbReference>
<dbReference type="Proteomes" id="UP001597101">
    <property type="component" value="Unassembled WGS sequence"/>
</dbReference>
<comment type="caution">
    <text evidence="7">The sequence shown here is derived from an EMBL/GenBank/DDBJ whole genome shotgun (WGS) entry which is preliminary data.</text>
</comment>
<evidence type="ECO:0000256" key="1">
    <source>
        <dbReference type="ARBA" id="ARBA00006432"/>
    </source>
</evidence>
<dbReference type="Gene3D" id="3.30.300.30">
    <property type="match status" value="1"/>
</dbReference>
<dbReference type="InterPro" id="IPR051087">
    <property type="entry name" value="Mitochondrial_ACSM"/>
</dbReference>
<proteinExistence type="inferred from homology"/>
<keyword evidence="2" id="KW-0436">Ligase</keyword>
<evidence type="ECO:0000259" key="5">
    <source>
        <dbReference type="Pfam" id="PF00501"/>
    </source>
</evidence>
<dbReference type="PROSITE" id="PS00455">
    <property type="entry name" value="AMP_BINDING"/>
    <property type="match status" value="1"/>
</dbReference>
<dbReference type="Gene3D" id="3.40.50.12780">
    <property type="entry name" value="N-terminal domain of ligase-like"/>
    <property type="match status" value="1"/>
</dbReference>
<protein>
    <submittedName>
        <fullName evidence="7">AMP-binding protein</fullName>
    </submittedName>
</protein>
<evidence type="ECO:0000259" key="6">
    <source>
        <dbReference type="Pfam" id="PF13193"/>
    </source>
</evidence>
<keyword evidence="8" id="KW-1185">Reference proteome</keyword>
<evidence type="ECO:0000256" key="3">
    <source>
        <dbReference type="ARBA" id="ARBA00022741"/>
    </source>
</evidence>
<dbReference type="InterPro" id="IPR042099">
    <property type="entry name" value="ANL_N_sf"/>
</dbReference>
<name>A0ABW3F923_9HYPH</name>
<dbReference type="InterPro" id="IPR025110">
    <property type="entry name" value="AMP-bd_C"/>
</dbReference>
<evidence type="ECO:0000313" key="8">
    <source>
        <dbReference type="Proteomes" id="UP001597101"/>
    </source>
</evidence>
<dbReference type="PANTHER" id="PTHR43605">
    <property type="entry name" value="ACYL-COENZYME A SYNTHETASE"/>
    <property type="match status" value="1"/>
</dbReference>
<keyword evidence="4" id="KW-0067">ATP-binding</keyword>
<dbReference type="InterPro" id="IPR045851">
    <property type="entry name" value="AMP-bd_C_sf"/>
</dbReference>
<organism evidence="7 8">
    <name type="scientific">Pseudahrensia aquimaris</name>
    <dbReference type="NCBI Taxonomy" id="744461"/>
    <lineage>
        <taxon>Bacteria</taxon>
        <taxon>Pseudomonadati</taxon>
        <taxon>Pseudomonadota</taxon>
        <taxon>Alphaproteobacteria</taxon>
        <taxon>Hyphomicrobiales</taxon>
        <taxon>Ahrensiaceae</taxon>
        <taxon>Pseudahrensia</taxon>
    </lineage>
</organism>
<dbReference type="Pfam" id="PF13193">
    <property type="entry name" value="AMP-binding_C"/>
    <property type="match status" value="1"/>
</dbReference>